<dbReference type="CDD" id="cd05831">
    <property type="entry name" value="Ribosomal_P1"/>
    <property type="match status" value="1"/>
</dbReference>
<keyword evidence="2" id="KW-0689">Ribosomal protein</keyword>
<dbReference type="GO" id="GO:1990904">
    <property type="term" value="C:ribonucleoprotein complex"/>
    <property type="evidence" value="ECO:0007669"/>
    <property type="project" value="UniProtKB-KW"/>
</dbReference>
<dbReference type="GO" id="GO:0005840">
    <property type="term" value="C:ribosome"/>
    <property type="evidence" value="ECO:0007669"/>
    <property type="project" value="UniProtKB-KW"/>
</dbReference>
<evidence type="ECO:0000256" key="2">
    <source>
        <dbReference type="ARBA" id="ARBA00022980"/>
    </source>
</evidence>
<evidence type="ECO:0000256" key="4">
    <source>
        <dbReference type="SAM" id="MobiDB-lite"/>
    </source>
</evidence>
<dbReference type="AlphaFoldDB" id="F2HIG2"/>
<dbReference type="InterPro" id="IPR038716">
    <property type="entry name" value="P1/P2_N_sf"/>
</dbReference>
<dbReference type="RefSeq" id="XP_003239984.1">
    <property type="nucleotide sequence ID" value="XM_003239936.1"/>
</dbReference>
<dbReference type="FunFam" id="1.10.10.1410:FF:000002">
    <property type="entry name" value="60S acidic ribosomal protein P2"/>
    <property type="match status" value="1"/>
</dbReference>
<feature type="region of interest" description="Disordered" evidence="4">
    <location>
        <begin position="89"/>
        <end position="113"/>
    </location>
</feature>
<comment type="similarity">
    <text evidence="1">Belongs to the eukaryotic ribosomal protein P1/P2 family.</text>
</comment>
<evidence type="ECO:0000256" key="1">
    <source>
        <dbReference type="ARBA" id="ARBA00005436"/>
    </source>
</evidence>
<dbReference type="GeneID" id="10447343"/>
<keyword evidence="5" id="KW-0542">Nucleomorph</keyword>
<evidence type="ECO:0008006" key="7">
    <source>
        <dbReference type="Google" id="ProtNLM"/>
    </source>
</evidence>
<accession>F2HIG2</accession>
<gene>
    <name evidence="5" type="ORF">CPARA_3gp428</name>
</gene>
<proteinExistence type="inferred from homology"/>
<evidence type="ECO:0000313" key="6">
    <source>
        <dbReference type="Proteomes" id="UP000243423"/>
    </source>
</evidence>
<keyword evidence="3" id="KW-0687">Ribonucleoprotein</keyword>
<dbReference type="Proteomes" id="UP000243423">
    <property type="component" value="Nucleomorph 3"/>
</dbReference>
<name>F2HIG2_9CRYP</name>
<reference evidence="5 6" key="1">
    <citation type="journal article" date="2011" name="Genome Biol. Evol.">
        <title>Complete nucleomorph genome sequence of the nonphotosynthetic alga Cryptomonas paramecium reveals a core nucleomorph gene set.</title>
        <authorList>
            <person name="Tanifuji G."/>
            <person name="Onodera N.T."/>
            <person name="Wheeler T.J."/>
            <person name="Dlutek M."/>
            <person name="Donaher N."/>
            <person name="Archibald J.M."/>
        </authorList>
    </citation>
    <scope>NUCLEOTIDE SEQUENCE [LARGE SCALE GENOMIC DNA]</scope>
    <source>
        <strain evidence="5 6">CCAP977/2A</strain>
    </source>
</reference>
<sequence>MWHISNKSETGCILASLILNENNIDISEEKLREILTHAGIKFEKFWPKIFIYLTKNYNLSELFQRNEYLTKEKKDIMLTDKQQNVSEHKALEKTDSSCNKNSSNEDMGFGLFE</sequence>
<feature type="compositionally biased region" description="Polar residues" evidence="4">
    <location>
        <begin position="96"/>
        <end position="105"/>
    </location>
</feature>
<evidence type="ECO:0000256" key="3">
    <source>
        <dbReference type="ARBA" id="ARBA00023274"/>
    </source>
</evidence>
<organism evidence="5 6">
    <name type="scientific">Cryptomonas paramaecium</name>
    <dbReference type="NCBI Taxonomy" id="2898"/>
    <lineage>
        <taxon>Eukaryota</taxon>
        <taxon>Cryptophyceae</taxon>
        <taxon>Cryptomonadales</taxon>
        <taxon>Cryptomonadaceae</taxon>
        <taxon>Cryptomonas</taxon>
    </lineage>
</organism>
<protein>
    <recommendedName>
        <fullName evidence="7">60S acidic ribosomal protein P1</fullName>
    </recommendedName>
</protein>
<evidence type="ECO:0000313" key="5">
    <source>
        <dbReference type="EMBL" id="AEA39086.1"/>
    </source>
</evidence>
<geneLocation type="nucleomorph" evidence="5"/>
<dbReference type="Gene3D" id="1.10.10.1410">
    <property type="match status" value="1"/>
</dbReference>
<dbReference type="EMBL" id="CP002174">
    <property type="protein sequence ID" value="AEA39086.1"/>
    <property type="molecule type" value="Genomic_DNA"/>
</dbReference>